<evidence type="ECO:0000313" key="2">
    <source>
        <dbReference type="Proteomes" id="UP000264002"/>
    </source>
</evidence>
<dbReference type="EMBL" id="QUWK01000002">
    <property type="protein sequence ID" value="RFU95866.1"/>
    <property type="molecule type" value="Genomic_DNA"/>
</dbReference>
<dbReference type="CDD" id="cd06561">
    <property type="entry name" value="AlkD_like"/>
    <property type="match status" value="1"/>
</dbReference>
<proteinExistence type="predicted"/>
<gene>
    <name evidence="1" type="ORF">DYP60_02350</name>
</gene>
<dbReference type="RefSeq" id="WP_117329265.1">
    <property type="nucleotide sequence ID" value="NZ_QUWK01000002.1"/>
</dbReference>
<dbReference type="Pfam" id="PF08713">
    <property type="entry name" value="DNA_alkylation"/>
    <property type="match status" value="1"/>
</dbReference>
<organism evidence="1 2">
    <name type="scientific">Sphaerochaeta halotolerans</name>
    <dbReference type="NCBI Taxonomy" id="2293840"/>
    <lineage>
        <taxon>Bacteria</taxon>
        <taxon>Pseudomonadati</taxon>
        <taxon>Spirochaetota</taxon>
        <taxon>Spirochaetia</taxon>
        <taxon>Spirochaetales</taxon>
        <taxon>Sphaerochaetaceae</taxon>
        <taxon>Sphaerochaeta</taxon>
    </lineage>
</organism>
<comment type="caution">
    <text evidence="1">The sequence shown here is derived from an EMBL/GenBank/DDBJ whole genome shotgun (WGS) entry which is preliminary data.</text>
</comment>
<dbReference type="AlphaFoldDB" id="A0A372MKL6"/>
<dbReference type="InterPro" id="IPR014825">
    <property type="entry name" value="DNA_alkylation"/>
</dbReference>
<keyword evidence="2" id="KW-1185">Reference proteome</keyword>
<accession>A0A372MKL6</accession>
<name>A0A372MKL6_9SPIR</name>
<dbReference type="Proteomes" id="UP000264002">
    <property type="component" value="Unassembled WGS sequence"/>
</dbReference>
<reference evidence="1 2" key="2">
    <citation type="submission" date="2018-09" db="EMBL/GenBank/DDBJ databases">
        <title>Genome of Sphaerochaeta halotolerans strain 4-11.</title>
        <authorList>
            <person name="Nazina T.N."/>
            <person name="Sokolova D.S."/>
        </authorList>
    </citation>
    <scope>NUCLEOTIDE SEQUENCE [LARGE SCALE GENOMIC DNA]</scope>
    <source>
        <strain evidence="1 2">4-11</strain>
    </source>
</reference>
<reference evidence="2" key="1">
    <citation type="submission" date="2018-08" db="EMBL/GenBank/DDBJ databases">
        <authorList>
            <person name="Grouzdev D.S."/>
            <person name="Krutkina M.S."/>
        </authorList>
    </citation>
    <scope>NUCLEOTIDE SEQUENCE [LARGE SCALE GENOMIC DNA]</scope>
    <source>
        <strain evidence="2">4-11</strain>
    </source>
</reference>
<dbReference type="Gene3D" id="1.25.10.90">
    <property type="match status" value="1"/>
</dbReference>
<protein>
    <submittedName>
        <fullName evidence="1">DNA alkylation repair protein</fullName>
    </submittedName>
</protein>
<dbReference type="PANTHER" id="PTHR34070:SF1">
    <property type="entry name" value="DNA ALKYLATION REPAIR PROTEIN"/>
    <property type="match status" value="1"/>
</dbReference>
<evidence type="ECO:0000313" key="1">
    <source>
        <dbReference type="EMBL" id="RFU95866.1"/>
    </source>
</evidence>
<sequence>MNRIELIERLSELAEPSYRSFQQKLQVSEGQVYGVRAKALQNLAKQIASTHGTLALKKLLSYDSLSYEETIILYKLFGQITLTEEERLSYLPNMLPYNHSWATNDCLASEMKWIRKNREFYYPYFSTLLNHKAPYDKRLGIVTLMLYYLESTTIEEVLKRLSHVESGHYYVMMALAWAFATAYCKDKEKTLPYMQPGRLAETVRRKTIQKCIESRLVSDEDKALLKVLRKKP</sequence>
<dbReference type="SUPFAM" id="SSF48371">
    <property type="entry name" value="ARM repeat"/>
    <property type="match status" value="1"/>
</dbReference>
<dbReference type="InterPro" id="IPR016024">
    <property type="entry name" value="ARM-type_fold"/>
</dbReference>
<dbReference type="PANTHER" id="PTHR34070">
    <property type="entry name" value="ARMADILLO-TYPE FOLD"/>
    <property type="match status" value="1"/>
</dbReference>